<dbReference type="EMBL" id="QFFG01000003">
    <property type="protein sequence ID" value="PWG05176.1"/>
    <property type="molecule type" value="Genomic_DNA"/>
</dbReference>
<reference evidence="1 2" key="1">
    <citation type="submission" date="2018-05" db="EMBL/GenBank/DDBJ databases">
        <title>Polaribacter aquimarinus sp. nov., isolated from sediment in a sediment of sea.</title>
        <authorList>
            <person name="Lu D."/>
        </authorList>
    </citation>
    <scope>NUCLEOTIDE SEQUENCE [LARGE SCALE GENOMIC DNA]</scope>
    <source>
        <strain evidence="1 2">ZY113</strain>
    </source>
</reference>
<dbReference type="RefSeq" id="WP_109404721.1">
    <property type="nucleotide sequence ID" value="NZ_QFFG01000003.1"/>
</dbReference>
<accession>A0A2U2JA02</accession>
<sequence length="120" mass="14221">MNKKERPILSNLVNTGTSDNEKFQNEVIRPIIKMQHDILVELFHNYLVNKKINLKNYSKEKQKETINAILTKDNHFKNVLLGSVIGHFSLDELSFYHQNPVEFKRRINQIINLRIQDYIS</sequence>
<keyword evidence="2" id="KW-1185">Reference proteome</keyword>
<dbReference type="Proteomes" id="UP000245670">
    <property type="component" value="Unassembled WGS sequence"/>
</dbReference>
<dbReference type="AlphaFoldDB" id="A0A2U2JA02"/>
<proteinExistence type="predicted"/>
<organism evidence="1 2">
    <name type="scientific">Polaribacter aquimarinus</name>
    <dbReference type="NCBI Taxonomy" id="2100726"/>
    <lineage>
        <taxon>Bacteria</taxon>
        <taxon>Pseudomonadati</taxon>
        <taxon>Bacteroidota</taxon>
        <taxon>Flavobacteriia</taxon>
        <taxon>Flavobacteriales</taxon>
        <taxon>Flavobacteriaceae</taxon>
    </lineage>
</organism>
<evidence type="ECO:0000313" key="2">
    <source>
        <dbReference type="Proteomes" id="UP000245670"/>
    </source>
</evidence>
<evidence type="ECO:0000313" key="1">
    <source>
        <dbReference type="EMBL" id="PWG05176.1"/>
    </source>
</evidence>
<comment type="caution">
    <text evidence="1">The sequence shown here is derived from an EMBL/GenBank/DDBJ whole genome shotgun (WGS) entry which is preliminary data.</text>
</comment>
<name>A0A2U2JA02_9FLAO</name>
<dbReference type="OrthoDB" id="1271679at2"/>
<protein>
    <submittedName>
        <fullName evidence="1">Glyoxalase</fullName>
    </submittedName>
</protein>
<gene>
    <name evidence="1" type="ORF">DIS07_07985</name>
</gene>